<keyword evidence="2" id="KW-1185">Reference proteome</keyword>
<protein>
    <submittedName>
        <fullName evidence="1">Uncharacterized protein</fullName>
    </submittedName>
</protein>
<sequence length="51" mass="6020">MSEDKKIDWSGIDRNNLPHGDWIVSHKDSKNNIILISRDDFLEQLEIRVNN</sequence>
<dbReference type="AlphaFoldDB" id="A0A936ZZP1"/>
<comment type="caution">
    <text evidence="1">The sequence shown here is derived from an EMBL/GenBank/DDBJ whole genome shotgun (WGS) entry which is preliminary data.</text>
</comment>
<evidence type="ECO:0000313" key="1">
    <source>
        <dbReference type="EMBL" id="MBL0685326.1"/>
    </source>
</evidence>
<gene>
    <name evidence="1" type="ORF">JJQ60_17465</name>
</gene>
<organism evidence="1 2">
    <name type="scientific">Aquimarina mytili</name>
    <dbReference type="NCBI Taxonomy" id="874423"/>
    <lineage>
        <taxon>Bacteria</taxon>
        <taxon>Pseudomonadati</taxon>
        <taxon>Bacteroidota</taxon>
        <taxon>Flavobacteriia</taxon>
        <taxon>Flavobacteriales</taxon>
        <taxon>Flavobacteriaceae</taxon>
        <taxon>Aquimarina</taxon>
    </lineage>
</organism>
<name>A0A936ZZP1_9FLAO</name>
<accession>A0A936ZZP1</accession>
<dbReference type="EMBL" id="JAERQJ010000008">
    <property type="protein sequence ID" value="MBL0685326.1"/>
    <property type="molecule type" value="Genomic_DNA"/>
</dbReference>
<evidence type="ECO:0000313" key="2">
    <source>
        <dbReference type="Proteomes" id="UP000651057"/>
    </source>
</evidence>
<reference evidence="1" key="1">
    <citation type="submission" date="2021-01" db="EMBL/GenBank/DDBJ databases">
        <authorList>
            <person name="Zhong Y.L."/>
        </authorList>
    </citation>
    <scope>NUCLEOTIDE SEQUENCE</scope>
    <source>
        <strain evidence="1">KCTC 23302</strain>
    </source>
</reference>
<dbReference type="RefSeq" id="WP_201923330.1">
    <property type="nucleotide sequence ID" value="NZ_BAABAX010000002.1"/>
</dbReference>
<proteinExistence type="predicted"/>
<dbReference type="Proteomes" id="UP000651057">
    <property type="component" value="Unassembled WGS sequence"/>
</dbReference>